<feature type="region of interest" description="Disordered" evidence="1">
    <location>
        <begin position="150"/>
        <end position="174"/>
    </location>
</feature>
<keyword evidence="2" id="KW-0812">Transmembrane</keyword>
<name>A0AA41R6G5_9BACT</name>
<feature type="transmembrane region" description="Helical" evidence="2">
    <location>
        <begin position="244"/>
        <end position="269"/>
    </location>
</feature>
<organism evidence="3 4">
    <name type="scientific">Desulfatitalea alkaliphila</name>
    <dbReference type="NCBI Taxonomy" id="2929485"/>
    <lineage>
        <taxon>Bacteria</taxon>
        <taxon>Pseudomonadati</taxon>
        <taxon>Thermodesulfobacteriota</taxon>
        <taxon>Desulfobacteria</taxon>
        <taxon>Desulfobacterales</taxon>
        <taxon>Desulfosarcinaceae</taxon>
        <taxon>Desulfatitalea</taxon>
    </lineage>
</organism>
<keyword evidence="2" id="KW-1133">Transmembrane helix</keyword>
<keyword evidence="2" id="KW-0472">Membrane</keyword>
<protein>
    <submittedName>
        <fullName evidence="3">Uncharacterized protein</fullName>
    </submittedName>
</protein>
<evidence type="ECO:0000256" key="1">
    <source>
        <dbReference type="SAM" id="MobiDB-lite"/>
    </source>
</evidence>
<keyword evidence="4" id="KW-1185">Reference proteome</keyword>
<feature type="transmembrane region" description="Helical" evidence="2">
    <location>
        <begin position="281"/>
        <end position="303"/>
    </location>
</feature>
<dbReference type="AlphaFoldDB" id="A0AA41R6G5"/>
<evidence type="ECO:0000256" key="2">
    <source>
        <dbReference type="SAM" id="Phobius"/>
    </source>
</evidence>
<sequence>MKCPKCGYQRQDRDDLFVAATECPACGVVYAKCASVAPAEPVPAGRAEGAVPQTSPVHEASLRQARERVEMRLRKRADIHLQEEQRLETLERARRITAEMMRQRREQRSELSNAAALPEIAAAEPAHDPAPATTQETVPAHDVEYPAIRSDQGQADGGDTPVADPQAPSFDKAAPSSMVMEPMAMVPSQVSVSEPAATPPEIPAAPKDNDVSADSYRETETEALPSASLASLPPQPTASALRPVVAWGILGAGTLGALICWFTIGTGFAMAENPSGRGTGLFTLGLLLGFAYLATGALGFVLFRAAARFAAEMAEIRSGMDPGASATFK</sequence>
<feature type="compositionally biased region" description="Basic and acidic residues" evidence="1">
    <location>
        <begin position="207"/>
        <end position="220"/>
    </location>
</feature>
<accession>A0AA41R6G5</accession>
<proteinExistence type="predicted"/>
<comment type="caution">
    <text evidence="3">The sequence shown here is derived from an EMBL/GenBank/DDBJ whole genome shotgun (WGS) entry which is preliminary data.</text>
</comment>
<evidence type="ECO:0000313" key="4">
    <source>
        <dbReference type="Proteomes" id="UP001165427"/>
    </source>
</evidence>
<feature type="region of interest" description="Disordered" evidence="1">
    <location>
        <begin position="192"/>
        <end position="231"/>
    </location>
</feature>
<dbReference type="EMBL" id="JALJRB010000020">
    <property type="protein sequence ID" value="MCJ8502055.1"/>
    <property type="molecule type" value="Genomic_DNA"/>
</dbReference>
<dbReference type="RefSeq" id="WP_246911877.1">
    <property type="nucleotide sequence ID" value="NZ_JALJRB010000020.1"/>
</dbReference>
<dbReference type="Proteomes" id="UP001165427">
    <property type="component" value="Unassembled WGS sequence"/>
</dbReference>
<reference evidence="3" key="1">
    <citation type="submission" date="2022-04" db="EMBL/GenBank/DDBJ databases">
        <title>Desulfatitalea alkaliphila sp. nov., a novel anaerobic sulfate-reducing bacterium isolated from terrestrial mud volcano, Taman Peninsula, Russia.</title>
        <authorList>
            <person name="Khomyakova M.A."/>
            <person name="Merkel A.Y."/>
            <person name="Slobodkin A.I."/>
        </authorList>
    </citation>
    <scope>NUCLEOTIDE SEQUENCE</scope>
    <source>
        <strain evidence="3">M08but</strain>
    </source>
</reference>
<gene>
    <name evidence="3" type="ORF">MRX98_15840</name>
</gene>
<evidence type="ECO:0000313" key="3">
    <source>
        <dbReference type="EMBL" id="MCJ8502055.1"/>
    </source>
</evidence>